<evidence type="ECO:0000256" key="1">
    <source>
        <dbReference type="ARBA" id="ARBA00022729"/>
    </source>
</evidence>
<dbReference type="eggNOG" id="ENOG502ZN1G">
    <property type="taxonomic scope" value="Bacteria"/>
</dbReference>
<sequence length="289" mass="31853">MMTAALPVEAKKRARTPQQPVPAYLSVTDLAQPVQAALKAKSRGRNVIVVFDIDNTLLTMPQDLGGDTWFNWQRSLDDNDAAFDALLRNNSLFLQASAMQPTQADAAALVKQLQTAGIPVYALSARGSYLRGSTETALKASGIDLTKAPECGPPLCIRRGDLRDKEIRYAARWVGLKLPAGTYREITVSDGVMLVSGQDKGVMLNLLLRSLPARYSDVYFVDDTFHNIENVQKAAPWIGPKVHPFSYERYWPDAEAFMQDAQRQAKSDEDFAKIKASLCAAVRAHICLP</sequence>
<evidence type="ECO:0000313" key="2">
    <source>
        <dbReference type="EMBL" id="EGF91612.1"/>
    </source>
</evidence>
<keyword evidence="1" id="KW-0732">Signal</keyword>
<protein>
    <submittedName>
        <fullName evidence="2">Uncharacterized protein</fullName>
    </submittedName>
</protein>
<dbReference type="AlphaFoldDB" id="F4QN21"/>
<dbReference type="Gene3D" id="3.40.50.1000">
    <property type="entry name" value="HAD superfamily/HAD-like"/>
    <property type="match status" value="1"/>
</dbReference>
<dbReference type="Pfam" id="PF11019">
    <property type="entry name" value="DUF2608"/>
    <property type="match status" value="1"/>
</dbReference>
<dbReference type="HOGENOM" id="CLU_961880_0_0_5"/>
<accession>F4QN21</accession>
<evidence type="ECO:0000313" key="3">
    <source>
        <dbReference type="Proteomes" id="UP000006512"/>
    </source>
</evidence>
<reference evidence="3" key="1">
    <citation type="submission" date="2011-03" db="EMBL/GenBank/DDBJ databases">
        <title>Draft genome sequence of Brevundimonas diminuta.</title>
        <authorList>
            <person name="Brown P.J.B."/>
            <person name="Buechlein A."/>
            <person name="Hemmerich C."/>
            <person name="Brun Y.V."/>
        </authorList>
    </citation>
    <scope>NUCLEOTIDE SEQUENCE [LARGE SCALE GENOMIC DNA]</scope>
    <source>
        <strain evidence="3">C19</strain>
    </source>
</reference>
<dbReference type="InterPro" id="IPR036412">
    <property type="entry name" value="HAD-like_sf"/>
</dbReference>
<dbReference type="STRING" id="715226.ABI_30290"/>
<keyword evidence="3" id="KW-1185">Reference proteome</keyword>
<dbReference type="InterPro" id="IPR023214">
    <property type="entry name" value="HAD_sf"/>
</dbReference>
<dbReference type="Proteomes" id="UP000006512">
    <property type="component" value="Unassembled WGS sequence"/>
</dbReference>
<dbReference type="InterPro" id="IPR022565">
    <property type="entry name" value="DUF2608"/>
</dbReference>
<dbReference type="SUPFAM" id="SSF56784">
    <property type="entry name" value="HAD-like"/>
    <property type="match status" value="1"/>
</dbReference>
<gene>
    <name evidence="2" type="ORF">ABI_30290</name>
</gene>
<name>F4QN21_9CAUL</name>
<organism evidence="2 3">
    <name type="scientific">Asticcacaulis biprosthecium C19</name>
    <dbReference type="NCBI Taxonomy" id="715226"/>
    <lineage>
        <taxon>Bacteria</taxon>
        <taxon>Pseudomonadati</taxon>
        <taxon>Pseudomonadota</taxon>
        <taxon>Alphaproteobacteria</taxon>
        <taxon>Caulobacterales</taxon>
        <taxon>Caulobacteraceae</taxon>
        <taxon>Asticcacaulis</taxon>
    </lineage>
</organism>
<dbReference type="EMBL" id="GL883078">
    <property type="protein sequence ID" value="EGF91612.1"/>
    <property type="molecule type" value="Genomic_DNA"/>
</dbReference>
<proteinExistence type="predicted"/>